<keyword evidence="3" id="KW-0813">Transport</keyword>
<evidence type="ECO:0000256" key="4">
    <source>
        <dbReference type="ARBA" id="ARBA00022475"/>
    </source>
</evidence>
<evidence type="ECO:0000313" key="11">
    <source>
        <dbReference type="Proteomes" id="UP000010408"/>
    </source>
</evidence>
<feature type="transmembrane region" description="Helical" evidence="8">
    <location>
        <begin position="180"/>
        <end position="204"/>
    </location>
</feature>
<dbReference type="Pfam" id="PF12698">
    <property type="entry name" value="ABC2_membrane_3"/>
    <property type="match status" value="1"/>
</dbReference>
<evidence type="ECO:0000256" key="3">
    <source>
        <dbReference type="ARBA" id="ARBA00022448"/>
    </source>
</evidence>
<gene>
    <name evidence="10" type="ORF">HMPREF9134_00229</name>
</gene>
<evidence type="ECO:0000256" key="7">
    <source>
        <dbReference type="ARBA" id="ARBA00023136"/>
    </source>
</evidence>
<comment type="subcellular location">
    <subcellularLocation>
        <location evidence="1">Cell membrane</location>
        <topology evidence="1">Multi-pass membrane protein</topology>
    </subcellularLocation>
</comment>
<dbReference type="PATRIC" id="fig|1127696.3.peg.186"/>
<dbReference type="PANTHER" id="PTHR30294:SF29">
    <property type="entry name" value="MULTIDRUG ABC TRANSPORTER PERMEASE YBHS-RELATED"/>
    <property type="match status" value="1"/>
</dbReference>
<keyword evidence="4" id="KW-1003">Cell membrane</keyword>
<dbReference type="InterPro" id="IPR051449">
    <property type="entry name" value="ABC-2_transporter_component"/>
</dbReference>
<dbReference type="Gene3D" id="3.40.1710.10">
    <property type="entry name" value="abc type-2 transporter like domain"/>
    <property type="match status" value="1"/>
</dbReference>
<evidence type="ECO:0000256" key="8">
    <source>
        <dbReference type="SAM" id="Phobius"/>
    </source>
</evidence>
<evidence type="ECO:0000256" key="5">
    <source>
        <dbReference type="ARBA" id="ARBA00022692"/>
    </source>
</evidence>
<keyword evidence="7 8" id="KW-0472">Membrane</keyword>
<dbReference type="RefSeq" id="WP_005468357.1">
    <property type="nucleotide sequence ID" value="NZ_KB291042.1"/>
</dbReference>
<dbReference type="GO" id="GO:0005886">
    <property type="term" value="C:plasma membrane"/>
    <property type="evidence" value="ECO:0007669"/>
    <property type="project" value="UniProtKB-SubCell"/>
</dbReference>
<dbReference type="InterPro" id="IPR013525">
    <property type="entry name" value="ABC2_TM"/>
</dbReference>
<evidence type="ECO:0000313" key="10">
    <source>
        <dbReference type="EMBL" id="EKY02786.1"/>
    </source>
</evidence>
<dbReference type="STRING" id="1127696.HMPREF9134_00229"/>
<evidence type="ECO:0000256" key="6">
    <source>
        <dbReference type="ARBA" id="ARBA00022989"/>
    </source>
</evidence>
<reference evidence="10 11" key="1">
    <citation type="submission" date="2012-05" db="EMBL/GenBank/DDBJ databases">
        <authorList>
            <person name="Weinstock G."/>
            <person name="Sodergren E."/>
            <person name="Lobos E.A."/>
            <person name="Fulton L."/>
            <person name="Fulton R."/>
            <person name="Courtney L."/>
            <person name="Fronick C."/>
            <person name="O'Laughlin M."/>
            <person name="Godfrey J."/>
            <person name="Wilson R.M."/>
            <person name="Miner T."/>
            <person name="Farmer C."/>
            <person name="Delehaunty K."/>
            <person name="Cordes M."/>
            <person name="Minx P."/>
            <person name="Tomlinson C."/>
            <person name="Chen J."/>
            <person name="Wollam A."/>
            <person name="Pepin K.H."/>
            <person name="Bhonagiri V."/>
            <person name="Zhang X."/>
            <person name="Suruliraj S."/>
            <person name="Warren W."/>
            <person name="Mitreva M."/>
            <person name="Mardis E.R."/>
            <person name="Wilson R.K."/>
        </authorList>
    </citation>
    <scope>NUCLEOTIDE SEQUENCE [LARGE SCALE GENOMIC DNA]</scope>
    <source>
        <strain evidence="10 11">F0037</strain>
    </source>
</reference>
<evidence type="ECO:0000256" key="2">
    <source>
        <dbReference type="ARBA" id="ARBA00007783"/>
    </source>
</evidence>
<feature type="transmembrane region" description="Helical" evidence="8">
    <location>
        <begin position="21"/>
        <end position="38"/>
    </location>
</feature>
<dbReference type="AlphaFoldDB" id="L1NHJ8"/>
<dbReference type="PROSITE" id="PS51012">
    <property type="entry name" value="ABC_TM2"/>
    <property type="match status" value="1"/>
</dbReference>
<dbReference type="PANTHER" id="PTHR30294">
    <property type="entry name" value="MEMBRANE COMPONENT OF ABC TRANSPORTER YHHJ-RELATED"/>
    <property type="match status" value="1"/>
</dbReference>
<keyword evidence="6 8" id="KW-1133">Transmembrane helix</keyword>
<protein>
    <submittedName>
        <fullName evidence="10">ABC-2 type transporter</fullName>
    </submittedName>
</protein>
<dbReference type="GO" id="GO:0140359">
    <property type="term" value="F:ABC-type transporter activity"/>
    <property type="evidence" value="ECO:0007669"/>
    <property type="project" value="InterPro"/>
</dbReference>
<evidence type="ECO:0000259" key="9">
    <source>
        <dbReference type="PROSITE" id="PS51012"/>
    </source>
</evidence>
<proteinExistence type="inferred from homology"/>
<feature type="transmembrane region" description="Helical" evidence="8">
    <location>
        <begin position="347"/>
        <end position="369"/>
    </location>
</feature>
<comment type="caution">
    <text evidence="10">The sequence shown here is derived from an EMBL/GenBank/DDBJ whole genome shotgun (WGS) entry which is preliminary data.</text>
</comment>
<evidence type="ECO:0000256" key="1">
    <source>
        <dbReference type="ARBA" id="ARBA00004651"/>
    </source>
</evidence>
<dbReference type="Proteomes" id="UP000010408">
    <property type="component" value="Unassembled WGS sequence"/>
</dbReference>
<keyword evidence="5 8" id="KW-0812">Transmembrane</keyword>
<dbReference type="InterPro" id="IPR047817">
    <property type="entry name" value="ABC2_TM_bact-type"/>
</dbReference>
<dbReference type="eggNOG" id="COG0842">
    <property type="taxonomic scope" value="Bacteria"/>
</dbReference>
<dbReference type="HOGENOM" id="CLU_039483_8_3_10"/>
<feature type="transmembrane region" description="Helical" evidence="8">
    <location>
        <begin position="230"/>
        <end position="253"/>
    </location>
</feature>
<name>L1NHJ8_9PORP</name>
<comment type="similarity">
    <text evidence="2">Belongs to the ABC-2 integral membrane protein family.</text>
</comment>
<feature type="transmembrane region" description="Helical" evidence="8">
    <location>
        <begin position="292"/>
        <end position="311"/>
    </location>
</feature>
<sequence length="373" mass="41399">MLRYLLEKEFKQILRHRFLPRVILFMPFMMLGVLPFAANQEVKEVRVAVLDNDHSTTSRRLIEKLKGSGYFQLVALPKSHQEALQGVEAGETDIILELPRDLEKTIVQGEGSQVLLAANAVNGTRGILGSTYLSSVLHDYASELRQAGVGSAERGAYTALPTFTLQSQYQFNPHLDYKAFMVPGLMVMLLTMLTGFLPALNIVGEKETGTIEQMNVSPVRPWTLILSKLIPYWTLGLFVLMLAMGLAATLFGLTPAGGIGNILAFTLLYLLVMSGLGICVSNIAGTMQQAMFVMYFFMMLFFLMSGLFTPITSMPQWAQMLTYLNPLRYFVQAMRSIYLKGSGLMDLLPQLGALTVYALASCSLALLSYRKRS</sequence>
<feature type="transmembrane region" description="Helical" evidence="8">
    <location>
        <begin position="259"/>
        <end position="280"/>
    </location>
</feature>
<feature type="domain" description="ABC transmembrane type-2" evidence="9">
    <location>
        <begin position="147"/>
        <end position="372"/>
    </location>
</feature>
<accession>L1NHJ8</accession>
<dbReference type="EMBL" id="AMEQ01000010">
    <property type="protein sequence ID" value="EKY02786.1"/>
    <property type="molecule type" value="Genomic_DNA"/>
</dbReference>
<organism evidence="10 11">
    <name type="scientific">Porphyromonas catoniae F0037</name>
    <dbReference type="NCBI Taxonomy" id="1127696"/>
    <lineage>
        <taxon>Bacteria</taxon>
        <taxon>Pseudomonadati</taxon>
        <taxon>Bacteroidota</taxon>
        <taxon>Bacteroidia</taxon>
        <taxon>Bacteroidales</taxon>
        <taxon>Porphyromonadaceae</taxon>
        <taxon>Porphyromonas</taxon>
    </lineage>
</organism>